<evidence type="ECO:0000313" key="1">
    <source>
        <dbReference type="EMBL" id="KFA94361.1"/>
    </source>
</evidence>
<proteinExistence type="predicted"/>
<dbReference type="AlphaFoldDB" id="A0A084T0X6"/>
<comment type="caution">
    <text evidence="1">The sequence shown here is derived from an EMBL/GenBank/DDBJ whole genome shotgun (WGS) entry which is preliminary data.</text>
</comment>
<dbReference type="EMBL" id="JPMI01000017">
    <property type="protein sequence ID" value="KFA94361.1"/>
    <property type="molecule type" value="Genomic_DNA"/>
</dbReference>
<reference evidence="1 2" key="1">
    <citation type="submission" date="2014-07" db="EMBL/GenBank/DDBJ databases">
        <title>Draft Genome Sequence of Gephyronic Acid Producer, Cystobacter violaceus Strain Cb vi76.</title>
        <authorList>
            <person name="Stevens D.C."/>
            <person name="Young J."/>
            <person name="Carmichael R."/>
            <person name="Tan J."/>
            <person name="Taylor R.E."/>
        </authorList>
    </citation>
    <scope>NUCLEOTIDE SEQUENCE [LARGE SCALE GENOMIC DNA]</scope>
    <source>
        <strain evidence="1 2">Cb vi76</strain>
    </source>
</reference>
<protein>
    <submittedName>
        <fullName evidence="1">Uncharacterized protein</fullName>
    </submittedName>
</protein>
<name>A0A084T0X6_9BACT</name>
<accession>A0A084T0X6</accession>
<dbReference type="Proteomes" id="UP000028547">
    <property type="component" value="Unassembled WGS sequence"/>
</dbReference>
<gene>
    <name evidence="1" type="ORF">Q664_03460</name>
</gene>
<sequence>MLGTTSALPAESVMPLLRPIETVAGRGGFTLGARVSVLPSLESESVFSANTPETVKLTVVSLIVVAFTGFEKSTWMGVLYATLVELGAGEREATCRLVRSTMTVTGALEKVRPALRARTVSV</sequence>
<evidence type="ECO:0000313" key="2">
    <source>
        <dbReference type="Proteomes" id="UP000028547"/>
    </source>
</evidence>
<organism evidence="1 2">
    <name type="scientific">Archangium violaceum Cb vi76</name>
    <dbReference type="NCBI Taxonomy" id="1406225"/>
    <lineage>
        <taxon>Bacteria</taxon>
        <taxon>Pseudomonadati</taxon>
        <taxon>Myxococcota</taxon>
        <taxon>Myxococcia</taxon>
        <taxon>Myxococcales</taxon>
        <taxon>Cystobacterineae</taxon>
        <taxon>Archangiaceae</taxon>
        <taxon>Archangium</taxon>
    </lineage>
</organism>